<feature type="compositionally biased region" description="Low complexity" evidence="1">
    <location>
        <begin position="951"/>
        <end position="962"/>
    </location>
</feature>
<gene>
    <name evidence="2" type="ORF">Agub_g12278</name>
</gene>
<dbReference type="Gene3D" id="3.30.70.1230">
    <property type="entry name" value="Nucleotide cyclase"/>
    <property type="match status" value="2"/>
</dbReference>
<dbReference type="SUPFAM" id="SSF55073">
    <property type="entry name" value="Nucleotide cyclase"/>
    <property type="match status" value="2"/>
</dbReference>
<feature type="region of interest" description="Disordered" evidence="1">
    <location>
        <begin position="1091"/>
        <end position="1246"/>
    </location>
</feature>
<feature type="region of interest" description="Disordered" evidence="1">
    <location>
        <begin position="928"/>
        <end position="989"/>
    </location>
</feature>
<protein>
    <recommendedName>
        <fullName evidence="4">Guanylate cyclase domain-containing protein</fullName>
    </recommendedName>
</protein>
<feature type="region of interest" description="Disordered" evidence="1">
    <location>
        <begin position="270"/>
        <end position="291"/>
    </location>
</feature>
<feature type="region of interest" description="Disordered" evidence="1">
    <location>
        <begin position="93"/>
        <end position="177"/>
    </location>
</feature>
<keyword evidence="3" id="KW-1185">Reference proteome</keyword>
<comment type="caution">
    <text evidence="2">The sequence shown here is derived from an EMBL/GenBank/DDBJ whole genome shotgun (WGS) entry which is preliminary data.</text>
</comment>
<sequence length="1385" mass="138824">GWGLGGQLRSYSRTAAGQARNPNEPLMWMRNPIATVAVSGLSGPCAESGGDNGGGGGRGAQDPAALACPPAVLAVAGTPVGALGSVPERSACAPGGPSMLSGPTESTAGGAEPPQPGKHAPHTVSGSAHAAEAARAKAFRGLAGGSSSDMQQASAQESAAEGLKAARRSPQSGITTNDCDDLLLIPLPSSEQVPALPPSPFTRHYNSGMPSPPSVVPTVPSRLGPGVPSPTLAAMTTVSDLPPSAFAISMAYSSAPGIICAEGDAAARTTQCGPQQQQQQQQHGSGEDLTGSPTAAELLALLAGAGSGGDGAQGSTAGDGPSDLFGLPPISAPATLPARGMDRDPRLRRSSSRDLGAIFISGVRQGDKRAASAKHAARDACQPRGAAAAAAAAAAADGGDGGGVLSGLQQRESSRTRAHTYHGYQLQLASAPAPLAGGRRRSTHAGSQHPQPPLPHAAGQSMRAVRPATMSLVHSRTQALELIPLPAKLPEVRQTWRQLCAANWPLLPQLPRACSTSYDAPRPAAAAAAAGGGGLGPLQPHPEAEGDEEEPAAPPSRPQLLPAGSSKALNKGATLLFRGCRVRMGLHTGIPLTTDVTFNRTTGHMAYSGLPLKTAKAVGDCAAGGSVLLSNTTFSLVAPHLAELPGHAQALYCGDAQVGGWVGKEDDRCIPHPNRPDVVLAGCPGTPRTPPCCPDLAPAAPQIELSIRSLYMLVGREQQPRLGYLPPLRNLRLLQHGNLEAPTGTVAICFMTVAGATKAVAELGQPAVSALQQFKTIVTHECYGCGGFVVEATDGLCLAAFMEPAAGAIWALRCKEAITAHSWSREVLSSPHFQEVKEYTKIYRGRGLPSRRVAHVLYRGPRIRTGIAVGPVTAEVSSSTARLAYRGKVMNRSARVASKAADNQVLLSYAAWQRVVATVGLHALAEDMHPGRNESTGGRQPTAGNGGGISPAAAPTPHPTHAGFTASGGTSPTLCASPMPHAGGAPLQQVPSATSVSGIVPAAAAAAAPSSGSGAPRNLLLMAAAALLHDEGDPEEAEALLAAAAEAVAALPSLPAGFALAGSSAGVFTLKGVPEPQELFEVRMEAAPPAAAASRPGGAAAGGSDAGRLAAAAVDSAPRPDIPSPSPSVSTTHTMSATFTRVPSHAAQQQQQPLQRPDGSVSASSYAAAAAASSSQPGGAIPSAASGGAGSRLQRSSQEFSPAAAAARGTERGTLRQLQQTAPHAVRQATARAGEAAPAGLADPHLHTADSVGAMHEAGGEDSVPHGSSVLGKLDSTELAQLRAAAEEASVAGWSAAAVDPALAACGSVGGSMVGCAETGLGDQAPKPPGDTSGAAAAVPPKKPLAGDALLEAMVAAMMQAEEEGEQAGGPADAGAEEPGSAAHG</sequence>
<dbReference type="InterPro" id="IPR029787">
    <property type="entry name" value="Nucleotide_cyclase"/>
</dbReference>
<feature type="region of interest" description="Disordered" evidence="1">
    <location>
        <begin position="1320"/>
        <end position="1341"/>
    </location>
</feature>
<dbReference type="EMBL" id="BMAR01000035">
    <property type="protein sequence ID" value="GFR50127.1"/>
    <property type="molecule type" value="Genomic_DNA"/>
</dbReference>
<organism evidence="2 3">
    <name type="scientific">Astrephomene gubernaculifera</name>
    <dbReference type="NCBI Taxonomy" id="47775"/>
    <lineage>
        <taxon>Eukaryota</taxon>
        <taxon>Viridiplantae</taxon>
        <taxon>Chlorophyta</taxon>
        <taxon>core chlorophytes</taxon>
        <taxon>Chlorophyceae</taxon>
        <taxon>CS clade</taxon>
        <taxon>Chlamydomonadales</taxon>
        <taxon>Astrephomenaceae</taxon>
        <taxon>Astrephomene</taxon>
    </lineage>
</organism>
<evidence type="ECO:0000313" key="3">
    <source>
        <dbReference type="Proteomes" id="UP001054857"/>
    </source>
</evidence>
<accession>A0AAD3E0B9</accession>
<name>A0AAD3E0B9_9CHLO</name>
<proteinExistence type="predicted"/>
<feature type="region of interest" description="Disordered" evidence="1">
    <location>
        <begin position="1359"/>
        <end position="1385"/>
    </location>
</feature>
<feature type="region of interest" description="Disordered" evidence="1">
    <location>
        <begin position="435"/>
        <end position="465"/>
    </location>
</feature>
<evidence type="ECO:0008006" key="4">
    <source>
        <dbReference type="Google" id="ProtNLM"/>
    </source>
</evidence>
<feature type="non-terminal residue" evidence="2">
    <location>
        <position position="1385"/>
    </location>
</feature>
<feature type="compositionally biased region" description="Polar residues" evidence="1">
    <location>
        <begin position="1131"/>
        <end position="1141"/>
    </location>
</feature>
<dbReference type="PANTHER" id="PTHR43081:SF1">
    <property type="entry name" value="ADENYLATE CYCLASE, TERMINAL-DIFFERENTIATION SPECIFIC"/>
    <property type="match status" value="1"/>
</dbReference>
<evidence type="ECO:0000256" key="1">
    <source>
        <dbReference type="SAM" id="MobiDB-lite"/>
    </source>
</evidence>
<dbReference type="Proteomes" id="UP001054857">
    <property type="component" value="Unassembled WGS sequence"/>
</dbReference>
<evidence type="ECO:0000313" key="2">
    <source>
        <dbReference type="EMBL" id="GFR50127.1"/>
    </source>
</evidence>
<feature type="compositionally biased region" description="Low complexity" evidence="1">
    <location>
        <begin position="1369"/>
        <end position="1385"/>
    </location>
</feature>
<reference evidence="2 3" key="1">
    <citation type="journal article" date="2021" name="Sci. Rep.">
        <title>Genome sequencing of the multicellular alga Astrephomene provides insights into convergent evolution of germ-soma differentiation.</title>
        <authorList>
            <person name="Yamashita S."/>
            <person name="Yamamoto K."/>
            <person name="Matsuzaki R."/>
            <person name="Suzuki S."/>
            <person name="Yamaguchi H."/>
            <person name="Hirooka S."/>
            <person name="Minakuchi Y."/>
            <person name="Miyagishima S."/>
            <person name="Kawachi M."/>
            <person name="Toyoda A."/>
            <person name="Nozaki H."/>
        </authorList>
    </citation>
    <scope>NUCLEOTIDE SEQUENCE [LARGE SCALE GENOMIC DNA]</scope>
    <source>
        <strain evidence="2 3">NIES-4017</strain>
    </source>
</reference>
<feature type="region of interest" description="Disordered" evidence="1">
    <location>
        <begin position="306"/>
        <end position="352"/>
    </location>
</feature>
<dbReference type="PANTHER" id="PTHR43081">
    <property type="entry name" value="ADENYLATE CYCLASE, TERMINAL-DIFFERENTIATION SPECIFIC-RELATED"/>
    <property type="match status" value="1"/>
</dbReference>
<feature type="compositionally biased region" description="Low complexity" evidence="1">
    <location>
        <begin position="139"/>
        <end position="162"/>
    </location>
</feature>
<feature type="compositionally biased region" description="Low complexity" evidence="1">
    <location>
        <begin position="1159"/>
        <end position="1186"/>
    </location>
</feature>
<feature type="compositionally biased region" description="Low complexity" evidence="1">
    <location>
        <begin position="1106"/>
        <end position="1119"/>
    </location>
</feature>
<feature type="compositionally biased region" description="Polar residues" evidence="1">
    <location>
        <begin position="933"/>
        <end position="943"/>
    </location>
</feature>
<feature type="region of interest" description="Disordered" evidence="1">
    <location>
        <begin position="525"/>
        <end position="565"/>
    </location>
</feature>
<dbReference type="InterPro" id="IPR050697">
    <property type="entry name" value="Adenylyl/Guanylyl_Cyclase_3/4"/>
</dbReference>
<feature type="compositionally biased region" description="Low complexity" evidence="1">
    <location>
        <begin position="1225"/>
        <end position="1242"/>
    </location>
</feature>
<feature type="region of interest" description="Disordered" evidence="1">
    <location>
        <begin position="1"/>
        <end position="26"/>
    </location>
</feature>